<sequence length="174" mass="20306">MRCSQCKTPYFVSTNTVYLLRFERCTCRCVITFVEYKEYSTSDAKLFRGHNIITSCCYYDHHEKCCVHMITKVVVEIAGLSFPHDERYCIEKTPAASIRPAQRPENETQKSVAIATKMKVPAFLQLRLVPPTSHQQPEEKLFRQTTFEEQQKKNTDEVTDKTFPDVEVLLRKRS</sequence>
<proteinExistence type="predicted"/>
<reference evidence="1 2" key="1">
    <citation type="submission" date="2021-06" db="EMBL/GenBank/DDBJ databases">
        <title>Caerostris extrusa draft genome.</title>
        <authorList>
            <person name="Kono N."/>
            <person name="Arakawa K."/>
        </authorList>
    </citation>
    <scope>NUCLEOTIDE SEQUENCE [LARGE SCALE GENOMIC DNA]</scope>
</reference>
<protein>
    <recommendedName>
        <fullName evidence="3">SWIM-type domain-containing protein</fullName>
    </recommendedName>
</protein>
<comment type="caution">
    <text evidence="1">The sequence shown here is derived from an EMBL/GenBank/DDBJ whole genome shotgun (WGS) entry which is preliminary data.</text>
</comment>
<evidence type="ECO:0008006" key="3">
    <source>
        <dbReference type="Google" id="ProtNLM"/>
    </source>
</evidence>
<dbReference type="EMBL" id="BPLR01001965">
    <property type="protein sequence ID" value="GIX68449.1"/>
    <property type="molecule type" value="Genomic_DNA"/>
</dbReference>
<gene>
    <name evidence="1" type="ORF">CEXT_720911</name>
</gene>
<evidence type="ECO:0000313" key="2">
    <source>
        <dbReference type="Proteomes" id="UP001054945"/>
    </source>
</evidence>
<accession>A0AAV4M8S9</accession>
<name>A0AAV4M8S9_CAEEX</name>
<organism evidence="1 2">
    <name type="scientific">Caerostris extrusa</name>
    <name type="common">Bark spider</name>
    <name type="synonym">Caerostris bankana</name>
    <dbReference type="NCBI Taxonomy" id="172846"/>
    <lineage>
        <taxon>Eukaryota</taxon>
        <taxon>Metazoa</taxon>
        <taxon>Ecdysozoa</taxon>
        <taxon>Arthropoda</taxon>
        <taxon>Chelicerata</taxon>
        <taxon>Arachnida</taxon>
        <taxon>Araneae</taxon>
        <taxon>Araneomorphae</taxon>
        <taxon>Entelegynae</taxon>
        <taxon>Araneoidea</taxon>
        <taxon>Araneidae</taxon>
        <taxon>Caerostris</taxon>
    </lineage>
</organism>
<dbReference type="Proteomes" id="UP001054945">
    <property type="component" value="Unassembled WGS sequence"/>
</dbReference>
<keyword evidence="2" id="KW-1185">Reference proteome</keyword>
<evidence type="ECO:0000313" key="1">
    <source>
        <dbReference type="EMBL" id="GIX68449.1"/>
    </source>
</evidence>
<dbReference type="AlphaFoldDB" id="A0AAV4M8S9"/>